<dbReference type="PANTHER" id="PTHR42756">
    <property type="entry name" value="TRANSCRIPTIONAL REGULATOR, MARR"/>
    <property type="match status" value="1"/>
</dbReference>
<dbReference type="Proteomes" id="UP001597120">
    <property type="component" value="Unassembled WGS sequence"/>
</dbReference>
<name>A0ABW3DDB3_9BACL</name>
<evidence type="ECO:0000259" key="4">
    <source>
        <dbReference type="PROSITE" id="PS50995"/>
    </source>
</evidence>
<dbReference type="PANTHER" id="PTHR42756:SF1">
    <property type="entry name" value="TRANSCRIPTIONAL REPRESSOR OF EMRAB OPERON"/>
    <property type="match status" value="1"/>
</dbReference>
<dbReference type="PRINTS" id="PR00598">
    <property type="entry name" value="HTHMARR"/>
</dbReference>
<evidence type="ECO:0000313" key="5">
    <source>
        <dbReference type="EMBL" id="MFD0870303.1"/>
    </source>
</evidence>
<dbReference type="SUPFAM" id="SSF46785">
    <property type="entry name" value="Winged helix' DNA-binding domain"/>
    <property type="match status" value="1"/>
</dbReference>
<accession>A0ABW3DDB3</accession>
<protein>
    <submittedName>
        <fullName evidence="5">MarR family winged helix-turn-helix transcriptional regulator</fullName>
    </submittedName>
</protein>
<evidence type="ECO:0000256" key="3">
    <source>
        <dbReference type="ARBA" id="ARBA00023163"/>
    </source>
</evidence>
<dbReference type="InterPro" id="IPR036388">
    <property type="entry name" value="WH-like_DNA-bd_sf"/>
</dbReference>
<gene>
    <name evidence="5" type="ORF">ACFQ03_14175</name>
</gene>
<comment type="caution">
    <text evidence="5">The sequence shown here is derived from an EMBL/GenBank/DDBJ whole genome shotgun (WGS) entry which is preliminary data.</text>
</comment>
<keyword evidence="1" id="KW-0805">Transcription regulation</keyword>
<proteinExistence type="predicted"/>
<dbReference type="Gene3D" id="1.10.10.10">
    <property type="entry name" value="Winged helix-like DNA-binding domain superfamily/Winged helix DNA-binding domain"/>
    <property type="match status" value="1"/>
</dbReference>
<dbReference type="InterPro" id="IPR000835">
    <property type="entry name" value="HTH_MarR-typ"/>
</dbReference>
<keyword evidence="6" id="KW-1185">Reference proteome</keyword>
<reference evidence="6" key="1">
    <citation type="journal article" date="2019" name="Int. J. Syst. Evol. Microbiol.">
        <title>The Global Catalogue of Microorganisms (GCM) 10K type strain sequencing project: providing services to taxonomists for standard genome sequencing and annotation.</title>
        <authorList>
            <consortium name="The Broad Institute Genomics Platform"/>
            <consortium name="The Broad Institute Genome Sequencing Center for Infectious Disease"/>
            <person name="Wu L."/>
            <person name="Ma J."/>
        </authorList>
    </citation>
    <scope>NUCLEOTIDE SEQUENCE [LARGE SCALE GENOMIC DNA]</scope>
    <source>
        <strain evidence="6">CCUG 57263</strain>
    </source>
</reference>
<dbReference type="InterPro" id="IPR036390">
    <property type="entry name" value="WH_DNA-bd_sf"/>
</dbReference>
<organism evidence="5 6">
    <name type="scientific">Paenibacillus residui</name>
    <dbReference type="NCBI Taxonomy" id="629724"/>
    <lineage>
        <taxon>Bacteria</taxon>
        <taxon>Bacillati</taxon>
        <taxon>Bacillota</taxon>
        <taxon>Bacilli</taxon>
        <taxon>Bacillales</taxon>
        <taxon>Paenibacillaceae</taxon>
        <taxon>Paenibacillus</taxon>
    </lineage>
</organism>
<keyword evidence="2" id="KW-0238">DNA-binding</keyword>
<feature type="domain" description="HTH marR-type" evidence="4">
    <location>
        <begin position="9"/>
        <end position="141"/>
    </location>
</feature>
<evidence type="ECO:0000256" key="2">
    <source>
        <dbReference type="ARBA" id="ARBA00023125"/>
    </source>
</evidence>
<sequence>MTVQEIALDHSIGFIMGITHRKLALVLQNRLKNFDITPEQWSVLYLISRVDGLIQKEIAQRSGKDKPTTTRILDHLETKGLIYKKTGTEDRRSFVVHITDKGRSLIQETEPIERQLVNDIKECMSEEEYEILMKLILRILSYANNELTSKDQERDGQ</sequence>
<dbReference type="RefSeq" id="WP_144933735.1">
    <property type="nucleotide sequence ID" value="NZ_JBHTIU010000043.1"/>
</dbReference>
<keyword evidence="3" id="KW-0804">Transcription</keyword>
<dbReference type="Pfam" id="PF01047">
    <property type="entry name" value="MarR"/>
    <property type="match status" value="1"/>
</dbReference>
<evidence type="ECO:0000256" key="1">
    <source>
        <dbReference type="ARBA" id="ARBA00023015"/>
    </source>
</evidence>
<dbReference type="EMBL" id="JBHTIU010000043">
    <property type="protein sequence ID" value="MFD0870303.1"/>
    <property type="molecule type" value="Genomic_DNA"/>
</dbReference>
<dbReference type="PROSITE" id="PS50995">
    <property type="entry name" value="HTH_MARR_2"/>
    <property type="match status" value="1"/>
</dbReference>
<dbReference type="SMART" id="SM00347">
    <property type="entry name" value="HTH_MARR"/>
    <property type="match status" value="1"/>
</dbReference>
<evidence type="ECO:0000313" key="6">
    <source>
        <dbReference type="Proteomes" id="UP001597120"/>
    </source>
</evidence>